<organism evidence="2 3">
    <name type="scientific">Cichlidogyrus casuarinus</name>
    <dbReference type="NCBI Taxonomy" id="1844966"/>
    <lineage>
        <taxon>Eukaryota</taxon>
        <taxon>Metazoa</taxon>
        <taxon>Spiralia</taxon>
        <taxon>Lophotrochozoa</taxon>
        <taxon>Platyhelminthes</taxon>
        <taxon>Monogenea</taxon>
        <taxon>Monopisthocotylea</taxon>
        <taxon>Dactylogyridea</taxon>
        <taxon>Ancyrocephalidae</taxon>
        <taxon>Cichlidogyrus</taxon>
    </lineage>
</organism>
<proteinExistence type="predicted"/>
<feature type="compositionally biased region" description="Basic and acidic residues" evidence="1">
    <location>
        <begin position="9"/>
        <end position="24"/>
    </location>
</feature>
<gene>
    <name evidence="2" type="ORF">Ciccas_011327</name>
</gene>
<comment type="caution">
    <text evidence="2">The sequence shown here is derived from an EMBL/GenBank/DDBJ whole genome shotgun (WGS) entry which is preliminary data.</text>
</comment>
<feature type="region of interest" description="Disordered" evidence="1">
    <location>
        <begin position="1"/>
        <end position="116"/>
    </location>
</feature>
<protein>
    <submittedName>
        <fullName evidence="2">Uncharacterized protein</fullName>
    </submittedName>
</protein>
<name>A0ABD2PRK0_9PLAT</name>
<sequence>MLMASSEVKLFDAGKSKKDVRRVTELFSGKKIRKPIQVPVLPAPNPATKNQAESPQSSSDVEEPKVELVSKTAPLSNTPANTTEKKKEKEKEKEKGKEKDKEKEKKKTPEPTKPLPLPRTVYPVQYDKYYCPFVSDMLGNRFYFMQEQAWLDSGCDLCPVCTSDSGVNYIDIATDAIDAPPGFKWEPRSNYLRRRLRTTFFWL</sequence>
<accession>A0ABD2PRK0</accession>
<feature type="compositionally biased region" description="Polar residues" evidence="1">
    <location>
        <begin position="47"/>
        <end position="59"/>
    </location>
</feature>
<dbReference type="Proteomes" id="UP001626550">
    <property type="component" value="Unassembled WGS sequence"/>
</dbReference>
<evidence type="ECO:0000313" key="3">
    <source>
        <dbReference type="Proteomes" id="UP001626550"/>
    </source>
</evidence>
<feature type="compositionally biased region" description="Basic and acidic residues" evidence="1">
    <location>
        <begin position="83"/>
        <end position="110"/>
    </location>
</feature>
<evidence type="ECO:0000313" key="2">
    <source>
        <dbReference type="EMBL" id="KAL3310110.1"/>
    </source>
</evidence>
<dbReference type="AlphaFoldDB" id="A0ABD2PRK0"/>
<reference evidence="2 3" key="1">
    <citation type="submission" date="2024-11" db="EMBL/GenBank/DDBJ databases">
        <title>Adaptive evolution of stress response genes in parasites aligns with host niche diversity.</title>
        <authorList>
            <person name="Hahn C."/>
            <person name="Resl P."/>
        </authorList>
    </citation>
    <scope>NUCLEOTIDE SEQUENCE [LARGE SCALE GENOMIC DNA]</scope>
    <source>
        <strain evidence="2">EGGRZ-B1_66</strain>
        <tissue evidence="2">Body</tissue>
    </source>
</reference>
<keyword evidence="3" id="KW-1185">Reference proteome</keyword>
<dbReference type="EMBL" id="JBJKFK010003233">
    <property type="protein sequence ID" value="KAL3310110.1"/>
    <property type="molecule type" value="Genomic_DNA"/>
</dbReference>
<evidence type="ECO:0000256" key="1">
    <source>
        <dbReference type="SAM" id="MobiDB-lite"/>
    </source>
</evidence>